<dbReference type="InterPro" id="IPR036390">
    <property type="entry name" value="WH_DNA-bd_sf"/>
</dbReference>
<dbReference type="Proteomes" id="UP000263993">
    <property type="component" value="Unassembled WGS sequence"/>
</dbReference>
<reference evidence="2" key="1">
    <citation type="submission" date="2018-08" db="EMBL/GenBank/DDBJ databases">
        <authorList>
            <person name="Kim S.-J."/>
            <person name="Jung G.-Y."/>
        </authorList>
    </citation>
    <scope>NUCLEOTIDE SEQUENCE [LARGE SCALE GENOMIC DNA]</scope>
    <source>
        <strain evidence="2">GY_H</strain>
    </source>
</reference>
<dbReference type="EMBL" id="QRGO01000001">
    <property type="protein sequence ID" value="RDV03179.1"/>
    <property type="molecule type" value="Genomic_DNA"/>
</dbReference>
<gene>
    <name evidence="1" type="ORF">DXH78_00375</name>
</gene>
<dbReference type="AlphaFoldDB" id="A0A371B6G1"/>
<accession>A0A371B6G1</accession>
<evidence type="ECO:0000313" key="2">
    <source>
        <dbReference type="Proteomes" id="UP000263993"/>
    </source>
</evidence>
<evidence type="ECO:0000313" key="1">
    <source>
        <dbReference type="EMBL" id="RDV03179.1"/>
    </source>
</evidence>
<protein>
    <submittedName>
        <fullName evidence="1">Uncharacterized protein</fullName>
    </submittedName>
</protein>
<proteinExistence type="predicted"/>
<name>A0A371B6G1_9BRAD</name>
<comment type="caution">
    <text evidence="1">The sequence shown here is derived from an EMBL/GenBank/DDBJ whole genome shotgun (WGS) entry which is preliminary data.</text>
</comment>
<keyword evidence="2" id="KW-1185">Reference proteome</keyword>
<dbReference type="Gene3D" id="1.10.10.10">
    <property type="entry name" value="Winged helix-like DNA-binding domain superfamily/Winged helix DNA-binding domain"/>
    <property type="match status" value="1"/>
</dbReference>
<dbReference type="RefSeq" id="WP_115515207.1">
    <property type="nucleotide sequence ID" value="NZ_QRGO01000001.1"/>
</dbReference>
<dbReference type="OrthoDB" id="8537236at2"/>
<dbReference type="SUPFAM" id="SSF46785">
    <property type="entry name" value="Winged helix' DNA-binding domain"/>
    <property type="match status" value="1"/>
</dbReference>
<organism evidence="1 2">
    <name type="scientific">Undibacter mobilis</name>
    <dbReference type="NCBI Taxonomy" id="2292256"/>
    <lineage>
        <taxon>Bacteria</taxon>
        <taxon>Pseudomonadati</taxon>
        <taxon>Pseudomonadota</taxon>
        <taxon>Alphaproteobacteria</taxon>
        <taxon>Hyphomicrobiales</taxon>
        <taxon>Nitrobacteraceae</taxon>
        <taxon>Undibacter</taxon>
    </lineage>
</organism>
<sequence length="206" mass="22392">MPRDGNLAETVQLLDNVAGQDAPNQRALARKIGISVGLVNALVHRAVRKGLIKVKEAPTKRYAYYLTPKGFAEKSKLVAEYLDYSLTFFRAARQEYHDIFERCAVAGHKRVVLCGAGELAEIATLAVNGLGIDIVGVLDHETNQGQVAGLPVLRSLANLQPDEVVVITDGRQPQATCDWLIAAIGPQRILVPPFLRVSFPSSVDKP</sequence>
<dbReference type="InterPro" id="IPR036388">
    <property type="entry name" value="WH-like_DNA-bd_sf"/>
</dbReference>